<organism evidence="1 2">
    <name type="scientific">Streptomyces flavofungini</name>
    <dbReference type="NCBI Taxonomy" id="68200"/>
    <lineage>
        <taxon>Bacteria</taxon>
        <taxon>Bacillati</taxon>
        <taxon>Actinomycetota</taxon>
        <taxon>Actinomycetes</taxon>
        <taxon>Kitasatosporales</taxon>
        <taxon>Streptomycetaceae</taxon>
        <taxon>Streptomyces</taxon>
    </lineage>
</organism>
<dbReference type="RefSeq" id="WP_190116230.1">
    <property type="nucleotide sequence ID" value="NZ_BMVR01000005.1"/>
</dbReference>
<evidence type="ECO:0000313" key="2">
    <source>
        <dbReference type="Proteomes" id="UP000634780"/>
    </source>
</evidence>
<dbReference type="EMBL" id="JAEKOZ010000003">
    <property type="protein sequence ID" value="MBJ3806699.1"/>
    <property type="molecule type" value="Genomic_DNA"/>
</dbReference>
<keyword evidence="2" id="KW-1185">Reference proteome</keyword>
<protein>
    <submittedName>
        <fullName evidence="1">Uncharacterized protein</fullName>
    </submittedName>
</protein>
<proteinExistence type="predicted"/>
<accession>A0ABS0X0I7</accession>
<sequence length="262" mass="30238">MHLLVVDWDFFFPTPAAGAPLGDHPELFAWPIAEDATHVEAMWLKRLRDFERADVELPRCHGYEGFWDRFDIAPEAPVYYADSNAWAAHIFPSNLGGEGGWESVHLYDAHHDCGYKSNTATFEEWKAKGQISAENWMLAHYWSRSKLFVHFPPWRESMARPTEQPVIPVSMVIDGGEAPNDTFDAVFLCRSGAWVPSWCDDQFEDLLKACPARPVEHPRNAWNQPRADVRRMAVLSRRVRHWRQDAGIAGHAPWVRRRPPRR</sequence>
<reference evidence="1 2" key="1">
    <citation type="submission" date="2020-12" db="EMBL/GenBank/DDBJ databases">
        <title>Streptomyces typhae sp. nov., a novel endophytic actinomycete isolated from the root of cattail pollen (Typha angustifolia L.).</title>
        <authorList>
            <person name="Peng C."/>
            <person name="Liu C."/>
        </authorList>
    </citation>
    <scope>NUCLEOTIDE SEQUENCE [LARGE SCALE GENOMIC DNA]</scope>
    <source>
        <strain evidence="1 2">JCM 4753</strain>
    </source>
</reference>
<gene>
    <name evidence="1" type="ORF">JGB26_06140</name>
</gene>
<evidence type="ECO:0000313" key="1">
    <source>
        <dbReference type="EMBL" id="MBJ3806699.1"/>
    </source>
</evidence>
<comment type="caution">
    <text evidence="1">The sequence shown here is derived from an EMBL/GenBank/DDBJ whole genome shotgun (WGS) entry which is preliminary data.</text>
</comment>
<dbReference type="Proteomes" id="UP000634780">
    <property type="component" value="Unassembled WGS sequence"/>
</dbReference>
<name>A0ABS0X0I7_9ACTN</name>